<evidence type="ECO:0000256" key="3">
    <source>
        <dbReference type="ARBA" id="ARBA00023004"/>
    </source>
</evidence>
<organism evidence="7 8">
    <name type="scientific">Symbiodinium microadriaticum</name>
    <name type="common">Dinoflagellate</name>
    <name type="synonym">Zooxanthella microadriatica</name>
    <dbReference type="NCBI Taxonomy" id="2951"/>
    <lineage>
        <taxon>Eukaryota</taxon>
        <taxon>Sar</taxon>
        <taxon>Alveolata</taxon>
        <taxon>Dinophyceae</taxon>
        <taxon>Suessiales</taxon>
        <taxon>Symbiodiniaceae</taxon>
        <taxon>Symbiodinium</taxon>
    </lineage>
</organism>
<sequence>MGEIIDLEANDVIVIDDEAETNIAAAVLCVNVATHTGAEQLFDFLRRREVCGAVDVRQRPARAAAALRRFAVSQGLDWEWRPELAATGSTGAEAAERAAVLVRLAKAAWTKNQNGGKNKLPCVLFEGEDWHNCIARRRLAEELRQRGVALRHAGNTPEEDEQPLEVPNELVSAAAKAAKDAEAAAVPPIREPEPPPISDPPSASKAARPASRKRGASGPATVFEALEEAAELFVGLRHARAERLMVDRKLCNLATDKKHQADRHKPSRFEGMSGQLPDAGLAISPLVPAWSWLRKKWRSALQKLFLALAAAGLSMLVYQRLRRAIRMSRLVDEQLERWTKKGPAKEPVVECEVPVEHGATGQDVDLDVVEVPVGLAFECERIRQQLRQKFGCESDAEMVEALLGHFKECEGMVPEEEALLQLPWIDVAALAQLTYWYDRRPRETEDVQDVPKEERNRDAKYGRWTKKIGREKVIYSSVGLKSRVRTRGHLGAKVFRRPAGVDVTRLSTLQRAASLCGHEPLLSLVESTMDSLRPKNVARIAWSEVERHNSKDDLWLLIDGKVYDVTSFLSLHPGGGQLVVDAAAQDATSLFERTHGEGLRCLSDDIASVHMAQGKGSSCLRSSLLGVFAYVLGVLTVVCFDATRVSRREGEGSVEPFETSTTQALRTSDVSEHGSEFRPGSEAEPRTTTGTPVLTTATAGTKDNEDPLPSPELLKSALRVRHPGPHGLKFIHISKTGGTSIEQLGINLPEQLRWGAWDREEYGYQHGAFRFFPATKREKYDWFLVSRNPVDRFVSEYHCGFEGVNYMQSRFHTEKDFNHWIQGRVRQGGTPGGHFITMTDYLDADPNVTQHIVRYENLNADLRFVLGLYNITFKRLRHDNGGGKRMFRKGNVSNETLAYIRAYYAADFVNFGYPLP</sequence>
<feature type="compositionally biased region" description="Polar residues" evidence="5">
    <location>
        <begin position="658"/>
        <end position="668"/>
    </location>
</feature>
<evidence type="ECO:0000313" key="7">
    <source>
        <dbReference type="EMBL" id="OLQ06763.1"/>
    </source>
</evidence>
<dbReference type="SUPFAM" id="SSF52540">
    <property type="entry name" value="P-loop containing nucleoside triphosphate hydrolases"/>
    <property type="match status" value="1"/>
</dbReference>
<evidence type="ECO:0000259" key="6">
    <source>
        <dbReference type="PROSITE" id="PS50255"/>
    </source>
</evidence>
<comment type="similarity">
    <text evidence="4">Belongs to the cytochrome b5 family.</text>
</comment>
<dbReference type="GO" id="GO:0008146">
    <property type="term" value="F:sulfotransferase activity"/>
    <property type="evidence" value="ECO:0007669"/>
    <property type="project" value="InterPro"/>
</dbReference>
<reference evidence="7 8" key="1">
    <citation type="submission" date="2016-02" db="EMBL/GenBank/DDBJ databases">
        <title>Genome analysis of coral dinoflagellate symbionts highlights evolutionary adaptations to a symbiotic lifestyle.</title>
        <authorList>
            <person name="Aranda M."/>
            <person name="Li Y."/>
            <person name="Liew Y.J."/>
            <person name="Baumgarten S."/>
            <person name="Simakov O."/>
            <person name="Wilson M."/>
            <person name="Piel J."/>
            <person name="Ashoor H."/>
            <person name="Bougouffa S."/>
            <person name="Bajic V.B."/>
            <person name="Ryu T."/>
            <person name="Ravasi T."/>
            <person name="Bayer T."/>
            <person name="Micklem G."/>
            <person name="Kim H."/>
            <person name="Bhak J."/>
            <person name="Lajeunesse T.C."/>
            <person name="Voolstra C.R."/>
        </authorList>
    </citation>
    <scope>NUCLEOTIDE SEQUENCE [LARGE SCALE GENOMIC DNA]</scope>
    <source>
        <strain evidence="7 8">CCMP2467</strain>
    </source>
</reference>
<dbReference type="InterPro" id="IPR001199">
    <property type="entry name" value="Cyt_B5-like_heme/steroid-bd"/>
</dbReference>
<accession>A0A1Q9EH48</accession>
<feature type="region of interest" description="Disordered" evidence="5">
    <location>
        <begin position="174"/>
        <end position="216"/>
    </location>
</feature>
<keyword evidence="2" id="KW-0479">Metal-binding</keyword>
<dbReference type="SMART" id="SM01117">
    <property type="entry name" value="Cyt-b5"/>
    <property type="match status" value="1"/>
</dbReference>
<evidence type="ECO:0000313" key="8">
    <source>
        <dbReference type="Proteomes" id="UP000186817"/>
    </source>
</evidence>
<evidence type="ECO:0000256" key="5">
    <source>
        <dbReference type="SAM" id="MobiDB-lite"/>
    </source>
</evidence>
<dbReference type="AlphaFoldDB" id="A0A1Q9EH48"/>
<dbReference type="InterPro" id="IPR050668">
    <property type="entry name" value="Cytochrome_b5"/>
</dbReference>
<dbReference type="EMBL" id="LSRX01000152">
    <property type="protein sequence ID" value="OLQ06763.1"/>
    <property type="molecule type" value="Genomic_DNA"/>
</dbReference>
<feature type="compositionally biased region" description="Low complexity" evidence="5">
    <location>
        <begin position="200"/>
        <end position="209"/>
    </location>
</feature>
<evidence type="ECO:0000256" key="1">
    <source>
        <dbReference type="ARBA" id="ARBA00022617"/>
    </source>
</evidence>
<dbReference type="Gene3D" id="3.10.120.10">
    <property type="entry name" value="Cytochrome b5-like heme/steroid binding domain"/>
    <property type="match status" value="1"/>
</dbReference>
<dbReference type="Proteomes" id="UP000186817">
    <property type="component" value="Unassembled WGS sequence"/>
</dbReference>
<name>A0A1Q9EH48_SYMMI</name>
<dbReference type="PROSITE" id="PS00191">
    <property type="entry name" value="CYTOCHROME_B5_1"/>
    <property type="match status" value="1"/>
</dbReference>
<dbReference type="OrthoDB" id="260519at2759"/>
<feature type="region of interest" description="Disordered" evidence="5">
    <location>
        <begin position="649"/>
        <end position="709"/>
    </location>
</feature>
<feature type="compositionally biased region" description="Low complexity" evidence="5">
    <location>
        <begin position="687"/>
        <end position="701"/>
    </location>
</feature>
<protein>
    <submittedName>
        <fullName evidence="7">Delta(5) fatty acid desaturase B</fullName>
    </submittedName>
</protein>
<keyword evidence="3" id="KW-0408">Iron</keyword>
<dbReference type="PROSITE" id="PS50255">
    <property type="entry name" value="CYTOCHROME_B5_2"/>
    <property type="match status" value="1"/>
</dbReference>
<dbReference type="InterPro" id="IPR018506">
    <property type="entry name" value="Cyt_B5_heme-BS"/>
</dbReference>
<keyword evidence="8" id="KW-1185">Reference proteome</keyword>
<evidence type="ECO:0000256" key="2">
    <source>
        <dbReference type="ARBA" id="ARBA00022723"/>
    </source>
</evidence>
<dbReference type="GO" id="GO:0016020">
    <property type="term" value="C:membrane"/>
    <property type="evidence" value="ECO:0007669"/>
    <property type="project" value="InterPro"/>
</dbReference>
<dbReference type="PANTHER" id="PTHR19359">
    <property type="entry name" value="CYTOCHROME B5"/>
    <property type="match status" value="1"/>
</dbReference>
<dbReference type="Pfam" id="PF03567">
    <property type="entry name" value="Sulfotransfer_2"/>
    <property type="match status" value="1"/>
</dbReference>
<dbReference type="InterPro" id="IPR005331">
    <property type="entry name" value="Sulfotransferase"/>
</dbReference>
<feature type="domain" description="Cytochrome b5 heme-binding" evidence="6">
    <location>
        <begin position="537"/>
        <end position="636"/>
    </location>
</feature>
<dbReference type="InterPro" id="IPR036400">
    <property type="entry name" value="Cyt_B5-like_heme/steroid_sf"/>
</dbReference>
<dbReference type="InterPro" id="IPR027417">
    <property type="entry name" value="P-loop_NTPase"/>
</dbReference>
<dbReference type="SUPFAM" id="SSF55856">
    <property type="entry name" value="Cytochrome b5-like heme/steroid binding domain"/>
    <property type="match status" value="1"/>
</dbReference>
<keyword evidence="1" id="KW-0349">Heme</keyword>
<dbReference type="GO" id="GO:0046872">
    <property type="term" value="F:metal ion binding"/>
    <property type="evidence" value="ECO:0007669"/>
    <property type="project" value="UniProtKB-KW"/>
</dbReference>
<dbReference type="Pfam" id="PF00173">
    <property type="entry name" value="Cyt-b5"/>
    <property type="match status" value="1"/>
</dbReference>
<feature type="compositionally biased region" description="Basic and acidic residues" evidence="5">
    <location>
        <begin position="669"/>
        <end position="685"/>
    </location>
</feature>
<dbReference type="Gene3D" id="3.40.50.300">
    <property type="entry name" value="P-loop containing nucleotide triphosphate hydrolases"/>
    <property type="match status" value="1"/>
</dbReference>
<proteinExistence type="inferred from homology"/>
<evidence type="ECO:0000256" key="4">
    <source>
        <dbReference type="ARBA" id="ARBA00038168"/>
    </source>
</evidence>
<comment type="caution">
    <text evidence="7">The sequence shown here is derived from an EMBL/GenBank/DDBJ whole genome shotgun (WGS) entry which is preliminary data.</text>
</comment>
<dbReference type="GO" id="GO:0020037">
    <property type="term" value="F:heme binding"/>
    <property type="evidence" value="ECO:0007669"/>
    <property type="project" value="InterPro"/>
</dbReference>
<dbReference type="PANTHER" id="PTHR19359:SF14">
    <property type="entry name" value="CYTOCHROME B5 A"/>
    <property type="match status" value="1"/>
</dbReference>
<gene>
    <name evidence="7" type="primary">fadB</name>
    <name evidence="7" type="ORF">AK812_SmicGene9879</name>
</gene>